<accession>A0A653D1J7</accession>
<sequence length="358" mass="39822">MGKKRRLNKFISKWLKSELPDDRSPAVLLLAVTRLPSTPVLSRRRLQEKNNVRRPPCEENDDHKNVQSPENHVHRMGANREVTQNQAAVDQANRQDELGPSANGDKKRLSLDKTVPPEIDKAPKKRWSMCCNKNLTAGAISDSHLKELSVVQGREGAPQKDLHIKNIHSFLLEPERDSVGTKLFPEKVQTPFYRSFVTEKKSSQSIQRSDSQTKSFGRIVRKNSNKLLRRNSSRRSEIKIVQVKPSTGGGIVSSAKCPRTDASDFSSSAFDMDAMERSVDSIGTCSLDVNASADLSNADWSDTTSVVTLRSVSLASPSPSEYHHLPSYLSLACTVNGYSTTTNYDPVRLARSRDASPH</sequence>
<dbReference type="AlphaFoldDB" id="A0A653D1J7"/>
<proteinExistence type="predicted"/>
<feature type="region of interest" description="Disordered" evidence="1">
    <location>
        <begin position="41"/>
        <end position="71"/>
    </location>
</feature>
<evidence type="ECO:0000256" key="1">
    <source>
        <dbReference type="SAM" id="MobiDB-lite"/>
    </source>
</evidence>
<gene>
    <name evidence="2" type="ORF">CALMAC_LOCUS13641</name>
</gene>
<feature type="region of interest" description="Disordered" evidence="1">
    <location>
        <begin position="87"/>
        <end position="119"/>
    </location>
</feature>
<dbReference type="Proteomes" id="UP000410492">
    <property type="component" value="Unassembled WGS sequence"/>
</dbReference>
<evidence type="ECO:0000313" key="2">
    <source>
        <dbReference type="EMBL" id="VEN54048.1"/>
    </source>
</evidence>
<name>A0A653D1J7_CALMS</name>
<evidence type="ECO:0000313" key="3">
    <source>
        <dbReference type="Proteomes" id="UP000410492"/>
    </source>
</evidence>
<protein>
    <submittedName>
        <fullName evidence="2">Uncharacterized protein</fullName>
    </submittedName>
</protein>
<organism evidence="2 3">
    <name type="scientific">Callosobruchus maculatus</name>
    <name type="common">Southern cowpea weevil</name>
    <name type="synonym">Pulse bruchid</name>
    <dbReference type="NCBI Taxonomy" id="64391"/>
    <lineage>
        <taxon>Eukaryota</taxon>
        <taxon>Metazoa</taxon>
        <taxon>Ecdysozoa</taxon>
        <taxon>Arthropoda</taxon>
        <taxon>Hexapoda</taxon>
        <taxon>Insecta</taxon>
        <taxon>Pterygota</taxon>
        <taxon>Neoptera</taxon>
        <taxon>Endopterygota</taxon>
        <taxon>Coleoptera</taxon>
        <taxon>Polyphaga</taxon>
        <taxon>Cucujiformia</taxon>
        <taxon>Chrysomeloidea</taxon>
        <taxon>Chrysomelidae</taxon>
        <taxon>Bruchinae</taxon>
        <taxon>Bruchini</taxon>
        <taxon>Callosobruchus</taxon>
    </lineage>
</organism>
<dbReference type="EMBL" id="CAACVG010009748">
    <property type="protein sequence ID" value="VEN54048.1"/>
    <property type="molecule type" value="Genomic_DNA"/>
</dbReference>
<dbReference type="OrthoDB" id="10036956at2759"/>
<reference evidence="2 3" key="1">
    <citation type="submission" date="2019-01" db="EMBL/GenBank/DDBJ databases">
        <authorList>
            <person name="Sayadi A."/>
        </authorList>
    </citation>
    <scope>NUCLEOTIDE SEQUENCE [LARGE SCALE GENOMIC DNA]</scope>
</reference>
<feature type="compositionally biased region" description="Basic and acidic residues" evidence="1">
    <location>
        <begin position="45"/>
        <end position="65"/>
    </location>
</feature>
<keyword evidence="3" id="KW-1185">Reference proteome</keyword>
<feature type="non-terminal residue" evidence="2">
    <location>
        <position position="358"/>
    </location>
</feature>